<feature type="region of interest" description="Disordered" evidence="1">
    <location>
        <begin position="118"/>
        <end position="139"/>
    </location>
</feature>
<dbReference type="AlphaFoldDB" id="A0AAN7VYB5"/>
<evidence type="ECO:0000259" key="2">
    <source>
        <dbReference type="PROSITE" id="PS50086"/>
    </source>
</evidence>
<sequence>MDSHLPRLHMLSKSPSVPDLHGSIRIRNLNMEMKKTMSPRLPSWLAHEKFQQPLEGSSELKYEQESIVFNINASKNNTNKYIGEHDDKEKCNDNDENLSFIDLYGEEAMSGVIEYDTDTNNNHGGENKRIDNSINNESNKNSQVISKSVFSTSSDFFNESSIIGENSFHLDNSSLPLKQKIHINDDDDGIYDQYGFKKYTKWIAESTYDRWWHRYNIYCRRRKLKWTLFLEKHKIRSQIDLSPPKKFPERSEKLKRYVRKGIPSDWRGDAWWYFADGDAILQKNIGKYKSLVSEVERTRNFSHSNTIERTDTNKVYLDMEIIERDLYRTFPNNIHFQKDDNSDVGEPEMISALRRVLVAFSIYNPKIGYCQSMNFLVGLLLLFLEEEKSFWMLVIITSKYLPGVHDVNLEGVNIDQGVLMLCIREYLPDIWKIIEPTCETIPTLTNQAHPKHKHFKNEFLFKLPPITLSTVSWFMSCFIGVVPIETTLRIWDCLFYEGSHFLFKISLAILKICEHELLRKKSQIRIPGISSAGLGKYSKFNNSNDDNVNGFHVRTKEEDCDIILFQMVQTLPKTLLDPNDLFEKSIFKRTAKLNILGQDEIDRCRKYVMNHRRKYRDYMDLINMQQYADEQEKSATKSSDMRNDTGDEKINHVSTGISHNDDSNKYTTSMTSSNESVMTAENLSEVLIRENYGFKRTLTNVNWNSLSLKGTVRQIRKKKDR</sequence>
<evidence type="ECO:0000256" key="1">
    <source>
        <dbReference type="SAM" id="MobiDB-lite"/>
    </source>
</evidence>
<dbReference type="FunFam" id="1.10.8.270:FF:000026">
    <property type="entry name" value="TBC (Tre-2/Bub2/Cdc16) domain family"/>
    <property type="match status" value="1"/>
</dbReference>
<organism evidence="3 4">
    <name type="scientific">Arxiozyma heterogenica</name>
    <dbReference type="NCBI Taxonomy" id="278026"/>
    <lineage>
        <taxon>Eukaryota</taxon>
        <taxon>Fungi</taxon>
        <taxon>Dikarya</taxon>
        <taxon>Ascomycota</taxon>
        <taxon>Saccharomycotina</taxon>
        <taxon>Saccharomycetes</taxon>
        <taxon>Saccharomycetales</taxon>
        <taxon>Saccharomycetaceae</taxon>
        <taxon>Arxiozyma</taxon>
    </lineage>
</organism>
<name>A0AAN7VYB5_9SACH</name>
<keyword evidence="4" id="KW-1185">Reference proteome</keyword>
<dbReference type="GO" id="GO:0031267">
    <property type="term" value="F:small GTPase binding"/>
    <property type="evidence" value="ECO:0007669"/>
    <property type="project" value="TreeGrafter"/>
</dbReference>
<dbReference type="Proteomes" id="UP001306508">
    <property type="component" value="Unassembled WGS sequence"/>
</dbReference>
<dbReference type="SMART" id="SM00164">
    <property type="entry name" value="TBC"/>
    <property type="match status" value="1"/>
</dbReference>
<dbReference type="GO" id="GO:0030427">
    <property type="term" value="C:site of polarized growth"/>
    <property type="evidence" value="ECO:0007669"/>
    <property type="project" value="UniProtKB-ARBA"/>
</dbReference>
<dbReference type="PANTHER" id="PTHR47219:SF20">
    <property type="entry name" value="TBC1 DOMAIN FAMILY MEMBER 2B"/>
    <property type="match status" value="1"/>
</dbReference>
<dbReference type="GO" id="GO:0005096">
    <property type="term" value="F:GTPase activator activity"/>
    <property type="evidence" value="ECO:0007669"/>
    <property type="project" value="TreeGrafter"/>
</dbReference>
<reference evidence="4" key="1">
    <citation type="submission" date="2023-07" db="EMBL/GenBank/DDBJ databases">
        <title>A draft genome of Kazachstania heterogenica Y-27499.</title>
        <authorList>
            <person name="Donic C."/>
            <person name="Kralova J.S."/>
            <person name="Fidel L."/>
            <person name="Ben-Dor S."/>
            <person name="Jung S."/>
        </authorList>
    </citation>
    <scope>NUCLEOTIDE SEQUENCE [LARGE SCALE GENOMIC DNA]</scope>
    <source>
        <strain evidence="4">Y27499</strain>
    </source>
</reference>
<dbReference type="EMBL" id="JAWIZZ010000073">
    <property type="protein sequence ID" value="KAK5773599.1"/>
    <property type="molecule type" value="Genomic_DNA"/>
</dbReference>
<gene>
    <name evidence="3" type="ORF">RI543_005116</name>
</gene>
<dbReference type="Gene3D" id="1.10.472.80">
    <property type="entry name" value="Ypt/Rab-GAP domain of gyp1p, domain 3"/>
    <property type="match status" value="1"/>
</dbReference>
<dbReference type="SUPFAM" id="SSF47923">
    <property type="entry name" value="Ypt/Rab-GAP domain of gyp1p"/>
    <property type="match status" value="2"/>
</dbReference>
<dbReference type="Gene3D" id="1.10.8.270">
    <property type="entry name" value="putative rabgap domain of human tbc1 domain family member 14 like domains"/>
    <property type="match status" value="1"/>
</dbReference>
<proteinExistence type="predicted"/>
<feature type="region of interest" description="Disordered" evidence="1">
    <location>
        <begin position="652"/>
        <end position="673"/>
    </location>
</feature>
<dbReference type="FunFam" id="1.10.472.80:FF:000057">
    <property type="entry name" value="GTPase-activating protein"/>
    <property type="match status" value="1"/>
</dbReference>
<dbReference type="InterPro" id="IPR035969">
    <property type="entry name" value="Rab-GAP_TBC_sf"/>
</dbReference>
<evidence type="ECO:0000313" key="3">
    <source>
        <dbReference type="EMBL" id="KAK5773599.1"/>
    </source>
</evidence>
<accession>A0AAN7VYB5</accession>
<feature type="domain" description="Rab-GAP TBC" evidence="2">
    <location>
        <begin position="261"/>
        <end position="498"/>
    </location>
</feature>
<dbReference type="Pfam" id="PF00566">
    <property type="entry name" value="RabGAP-TBC"/>
    <property type="match status" value="1"/>
</dbReference>
<dbReference type="PROSITE" id="PS50086">
    <property type="entry name" value="TBC_RABGAP"/>
    <property type="match status" value="1"/>
</dbReference>
<evidence type="ECO:0000313" key="4">
    <source>
        <dbReference type="Proteomes" id="UP001306508"/>
    </source>
</evidence>
<dbReference type="InterPro" id="IPR000195">
    <property type="entry name" value="Rab-GAP-TBC_dom"/>
</dbReference>
<protein>
    <recommendedName>
        <fullName evidence="2">Rab-GAP TBC domain-containing protein</fullName>
    </recommendedName>
</protein>
<dbReference type="PANTHER" id="PTHR47219">
    <property type="entry name" value="RAB GTPASE-ACTIVATING PROTEIN 1-LIKE"/>
    <property type="match status" value="1"/>
</dbReference>
<comment type="caution">
    <text evidence="3">The sequence shown here is derived from an EMBL/GenBank/DDBJ whole genome shotgun (WGS) entry which is preliminary data.</text>
</comment>
<dbReference type="InterPro" id="IPR050302">
    <property type="entry name" value="Rab_GAP_TBC_domain"/>
</dbReference>